<feature type="compositionally biased region" description="Low complexity" evidence="1">
    <location>
        <begin position="21"/>
        <end position="31"/>
    </location>
</feature>
<proteinExistence type="predicted"/>
<evidence type="ECO:0000256" key="1">
    <source>
        <dbReference type="SAM" id="MobiDB-lite"/>
    </source>
</evidence>
<reference evidence="2" key="5">
    <citation type="journal article" date="2021" name="G3 (Bethesda)">
        <title>Aegilops tauschii genome assembly Aet v5.0 features greater sequence contiguity and improved annotation.</title>
        <authorList>
            <person name="Wang L."/>
            <person name="Zhu T."/>
            <person name="Rodriguez J.C."/>
            <person name="Deal K.R."/>
            <person name="Dubcovsky J."/>
            <person name="McGuire P.E."/>
            <person name="Lux T."/>
            <person name="Spannagl M."/>
            <person name="Mayer K.F.X."/>
            <person name="Baldrich P."/>
            <person name="Meyers B.C."/>
            <person name="Huo N."/>
            <person name="Gu Y.Q."/>
            <person name="Zhou H."/>
            <person name="Devos K.M."/>
            <person name="Bennetzen J.L."/>
            <person name="Unver T."/>
            <person name="Budak H."/>
            <person name="Gulick P.J."/>
            <person name="Galiba G."/>
            <person name="Kalapos B."/>
            <person name="Nelson D.R."/>
            <person name="Li P."/>
            <person name="You F.M."/>
            <person name="Luo M.C."/>
            <person name="Dvorak J."/>
        </authorList>
    </citation>
    <scope>NUCLEOTIDE SEQUENCE [LARGE SCALE GENOMIC DNA]</scope>
    <source>
        <strain evidence="2">cv. AL8/78</strain>
    </source>
</reference>
<protein>
    <submittedName>
        <fullName evidence="2">Uncharacterized protein</fullName>
    </submittedName>
</protein>
<organism evidence="2 3">
    <name type="scientific">Aegilops tauschii subsp. strangulata</name>
    <name type="common">Goatgrass</name>
    <dbReference type="NCBI Taxonomy" id="200361"/>
    <lineage>
        <taxon>Eukaryota</taxon>
        <taxon>Viridiplantae</taxon>
        <taxon>Streptophyta</taxon>
        <taxon>Embryophyta</taxon>
        <taxon>Tracheophyta</taxon>
        <taxon>Spermatophyta</taxon>
        <taxon>Magnoliopsida</taxon>
        <taxon>Liliopsida</taxon>
        <taxon>Poales</taxon>
        <taxon>Poaceae</taxon>
        <taxon>BOP clade</taxon>
        <taxon>Pooideae</taxon>
        <taxon>Triticodae</taxon>
        <taxon>Triticeae</taxon>
        <taxon>Triticinae</taxon>
        <taxon>Aegilops</taxon>
    </lineage>
</organism>
<reference evidence="3" key="2">
    <citation type="journal article" date="2017" name="Nat. Plants">
        <title>The Aegilops tauschii genome reveals multiple impacts of transposons.</title>
        <authorList>
            <person name="Zhao G."/>
            <person name="Zou C."/>
            <person name="Li K."/>
            <person name="Wang K."/>
            <person name="Li T."/>
            <person name="Gao L."/>
            <person name="Zhang X."/>
            <person name="Wang H."/>
            <person name="Yang Z."/>
            <person name="Liu X."/>
            <person name="Jiang W."/>
            <person name="Mao L."/>
            <person name="Kong X."/>
            <person name="Jiao Y."/>
            <person name="Jia J."/>
        </authorList>
    </citation>
    <scope>NUCLEOTIDE SEQUENCE [LARGE SCALE GENOMIC DNA]</scope>
    <source>
        <strain evidence="3">cv. AL8/78</strain>
    </source>
</reference>
<reference evidence="2" key="4">
    <citation type="submission" date="2019-03" db="UniProtKB">
        <authorList>
            <consortium name="EnsemblPlants"/>
        </authorList>
    </citation>
    <scope>IDENTIFICATION</scope>
</reference>
<accession>A0A453NJA5</accession>
<keyword evidence="3" id="KW-1185">Reference proteome</keyword>
<evidence type="ECO:0000313" key="2">
    <source>
        <dbReference type="EnsemblPlants" id="AET6Gv20392600.8"/>
    </source>
</evidence>
<feature type="region of interest" description="Disordered" evidence="1">
    <location>
        <begin position="1"/>
        <end position="31"/>
    </location>
</feature>
<reference evidence="3" key="1">
    <citation type="journal article" date="2014" name="Science">
        <title>Ancient hybridizations among the ancestral genomes of bread wheat.</title>
        <authorList>
            <consortium name="International Wheat Genome Sequencing Consortium,"/>
            <person name="Marcussen T."/>
            <person name="Sandve S.R."/>
            <person name="Heier L."/>
            <person name="Spannagl M."/>
            <person name="Pfeifer M."/>
            <person name="Jakobsen K.S."/>
            <person name="Wulff B.B."/>
            <person name="Steuernagel B."/>
            <person name="Mayer K.F."/>
            <person name="Olsen O.A."/>
        </authorList>
    </citation>
    <scope>NUCLEOTIDE SEQUENCE [LARGE SCALE GENOMIC DNA]</scope>
    <source>
        <strain evidence="3">cv. AL8/78</strain>
    </source>
</reference>
<sequence length="236" mass="25260">RTPSSPPPAPLRRTRRRRLYPARSASASPSRVVAAFPCCHTPSPLPLQDFIFTPAAGSEARLLHLPQGGGDLRRLDLKRGCSTFLRVAGISGSLRRGRARPPAAAAGRMGTPSATSSASASQGQGTAARTAVAAVRQRAAGRQEQPQPRGHDEQDCRRRVGAVPRGPRRVGCRDDVAREGVSDYLTPTAGLHIRSTSPYASVSSLGCRVLAVRQHTTARHGVVEAELTQVETIWWQ</sequence>
<feature type="region of interest" description="Disordered" evidence="1">
    <location>
        <begin position="93"/>
        <end position="160"/>
    </location>
</feature>
<dbReference type="EnsemblPlants" id="AET6Gv20392600.8">
    <property type="protein sequence ID" value="AET6Gv20392600.8"/>
    <property type="gene ID" value="AET6Gv20392600"/>
</dbReference>
<reference evidence="2" key="3">
    <citation type="journal article" date="2017" name="Nature">
        <title>Genome sequence of the progenitor of the wheat D genome Aegilops tauschii.</title>
        <authorList>
            <person name="Luo M.C."/>
            <person name="Gu Y.Q."/>
            <person name="Puiu D."/>
            <person name="Wang H."/>
            <person name="Twardziok S.O."/>
            <person name="Deal K.R."/>
            <person name="Huo N."/>
            <person name="Zhu T."/>
            <person name="Wang L."/>
            <person name="Wang Y."/>
            <person name="McGuire P.E."/>
            <person name="Liu S."/>
            <person name="Long H."/>
            <person name="Ramasamy R.K."/>
            <person name="Rodriguez J.C."/>
            <person name="Van S.L."/>
            <person name="Yuan L."/>
            <person name="Wang Z."/>
            <person name="Xia Z."/>
            <person name="Xiao L."/>
            <person name="Anderson O.D."/>
            <person name="Ouyang S."/>
            <person name="Liang Y."/>
            <person name="Zimin A.V."/>
            <person name="Pertea G."/>
            <person name="Qi P."/>
            <person name="Bennetzen J.L."/>
            <person name="Dai X."/>
            <person name="Dawson M.W."/>
            <person name="Muller H.G."/>
            <person name="Kugler K."/>
            <person name="Rivarola-Duarte L."/>
            <person name="Spannagl M."/>
            <person name="Mayer K.F.X."/>
            <person name="Lu F.H."/>
            <person name="Bevan M.W."/>
            <person name="Leroy P."/>
            <person name="Li P."/>
            <person name="You F.M."/>
            <person name="Sun Q."/>
            <person name="Liu Z."/>
            <person name="Lyons E."/>
            <person name="Wicker T."/>
            <person name="Salzberg S.L."/>
            <person name="Devos K.M."/>
            <person name="Dvorak J."/>
        </authorList>
    </citation>
    <scope>NUCLEOTIDE SEQUENCE [LARGE SCALE GENOMIC DNA]</scope>
    <source>
        <strain evidence="2">cv. AL8/78</strain>
    </source>
</reference>
<dbReference type="Gramene" id="AET6Gv20392600.8">
    <property type="protein sequence ID" value="AET6Gv20392600.8"/>
    <property type="gene ID" value="AET6Gv20392600"/>
</dbReference>
<feature type="compositionally biased region" description="Pro residues" evidence="1">
    <location>
        <begin position="1"/>
        <end position="10"/>
    </location>
</feature>
<feature type="compositionally biased region" description="Basic and acidic residues" evidence="1">
    <location>
        <begin position="149"/>
        <end position="158"/>
    </location>
</feature>
<feature type="compositionally biased region" description="Low complexity" evidence="1">
    <location>
        <begin position="100"/>
        <end position="143"/>
    </location>
</feature>
<evidence type="ECO:0000313" key="3">
    <source>
        <dbReference type="Proteomes" id="UP000015105"/>
    </source>
</evidence>
<name>A0A453NJA5_AEGTS</name>
<dbReference type="AlphaFoldDB" id="A0A453NJA5"/>
<dbReference type="Proteomes" id="UP000015105">
    <property type="component" value="Chromosome 6D"/>
</dbReference>